<dbReference type="InterPro" id="IPR032126">
    <property type="entry name" value="LydA_holin"/>
</dbReference>
<dbReference type="Pfam" id="PF16083">
    <property type="entry name" value="Phage_holin_3_3"/>
    <property type="match status" value="1"/>
</dbReference>
<keyword evidence="1" id="KW-1133">Transmembrane helix</keyword>
<evidence type="ECO:0000313" key="2">
    <source>
        <dbReference type="EMBL" id="DAB36614.1"/>
    </source>
</evidence>
<keyword evidence="1" id="KW-0472">Membrane</keyword>
<reference evidence="2 3" key="1">
    <citation type="journal article" date="2017" name="Front. Microbiol.">
        <title>Comparative Genomic Analysis of the Class Epsilonproteobacteria and Proposed Reclassification to Epsilonbacteraeota (phyl. nov.).</title>
        <authorList>
            <person name="Waite D.W."/>
            <person name="Vanwonterghem I."/>
            <person name="Rinke C."/>
            <person name="Parks D.H."/>
            <person name="Zhang Y."/>
            <person name="Takai K."/>
            <person name="Sievert S.M."/>
            <person name="Simon J."/>
            <person name="Campbell B.J."/>
            <person name="Hanson T.E."/>
            <person name="Woyke T."/>
            <person name="Klotz M.G."/>
            <person name="Hugenholtz P."/>
        </authorList>
    </citation>
    <scope>NUCLEOTIDE SEQUENCE [LARGE SCALE GENOMIC DNA]</scope>
    <source>
        <strain evidence="2">UBA11420</strain>
    </source>
</reference>
<dbReference type="EMBL" id="DLUG01000105">
    <property type="protein sequence ID" value="DAB36614.1"/>
    <property type="molecule type" value="Genomic_DNA"/>
</dbReference>
<proteinExistence type="predicted"/>
<name>A0A2D3WFX6_9BACT</name>
<gene>
    <name evidence="2" type="ORF">CFH80_03935</name>
</gene>
<dbReference type="AlphaFoldDB" id="A0A2D3WFX6"/>
<sequence>MNNEKLTFWAWFVFVAFIGAILGYVTKNKEPVSKIERLKGLAIGVTTSMFAAYVMFQIAFFYFQNENVSVAIAGVAAWMGADAFLTLEKIITNTPKK</sequence>
<feature type="transmembrane region" description="Helical" evidence="1">
    <location>
        <begin position="38"/>
        <end position="62"/>
    </location>
</feature>
<evidence type="ECO:0000313" key="3">
    <source>
        <dbReference type="Proteomes" id="UP000231638"/>
    </source>
</evidence>
<keyword evidence="1" id="KW-0812">Transmembrane</keyword>
<organism evidence="2 3">
    <name type="scientific">Sulfurospirillum cavolei</name>
    <dbReference type="NCBI Taxonomy" id="366522"/>
    <lineage>
        <taxon>Bacteria</taxon>
        <taxon>Pseudomonadati</taxon>
        <taxon>Campylobacterota</taxon>
        <taxon>Epsilonproteobacteria</taxon>
        <taxon>Campylobacterales</taxon>
        <taxon>Sulfurospirillaceae</taxon>
        <taxon>Sulfurospirillum</taxon>
    </lineage>
</organism>
<protein>
    <recommendedName>
        <fullName evidence="4">Holin</fullName>
    </recommendedName>
</protein>
<evidence type="ECO:0000256" key="1">
    <source>
        <dbReference type="SAM" id="Phobius"/>
    </source>
</evidence>
<dbReference type="Proteomes" id="UP000231638">
    <property type="component" value="Unassembled WGS sequence"/>
</dbReference>
<accession>A0A2D3WFX6</accession>
<comment type="caution">
    <text evidence="2">The sequence shown here is derived from an EMBL/GenBank/DDBJ whole genome shotgun (WGS) entry which is preliminary data.</text>
</comment>
<evidence type="ECO:0008006" key="4">
    <source>
        <dbReference type="Google" id="ProtNLM"/>
    </source>
</evidence>
<feature type="transmembrane region" description="Helical" evidence="1">
    <location>
        <begin position="6"/>
        <end position="26"/>
    </location>
</feature>